<dbReference type="InterPro" id="IPR000675">
    <property type="entry name" value="Cutinase/axe"/>
</dbReference>
<evidence type="ECO:0000256" key="2">
    <source>
        <dbReference type="ARBA" id="ARBA00023157"/>
    </source>
</evidence>
<dbReference type="PANTHER" id="PTHR33630">
    <property type="entry name" value="CUTINASE RV1984C-RELATED-RELATED"/>
    <property type="match status" value="1"/>
</dbReference>
<evidence type="ECO:0000313" key="3">
    <source>
        <dbReference type="EMBL" id="TVY84417.1"/>
    </source>
</evidence>
<name>A0A8T9CIT8_9HELO</name>
<organism evidence="3 4">
    <name type="scientific">Lachnellula suecica</name>
    <dbReference type="NCBI Taxonomy" id="602035"/>
    <lineage>
        <taxon>Eukaryota</taxon>
        <taxon>Fungi</taxon>
        <taxon>Dikarya</taxon>
        <taxon>Ascomycota</taxon>
        <taxon>Pezizomycotina</taxon>
        <taxon>Leotiomycetes</taxon>
        <taxon>Helotiales</taxon>
        <taxon>Lachnaceae</taxon>
        <taxon>Lachnellula</taxon>
    </lineage>
</organism>
<dbReference type="EMBL" id="QGMK01000087">
    <property type="protein sequence ID" value="TVY84417.1"/>
    <property type="molecule type" value="Genomic_DNA"/>
</dbReference>
<dbReference type="SUPFAM" id="SSF53474">
    <property type="entry name" value="alpha/beta-Hydrolases"/>
    <property type="match status" value="1"/>
</dbReference>
<keyword evidence="4" id="KW-1185">Reference proteome</keyword>
<dbReference type="AlphaFoldDB" id="A0A8T9CIT8"/>
<evidence type="ECO:0000313" key="4">
    <source>
        <dbReference type="Proteomes" id="UP000469558"/>
    </source>
</evidence>
<keyword evidence="1" id="KW-0378">Hydrolase</keyword>
<dbReference type="Pfam" id="PF01083">
    <property type="entry name" value="Cutinase"/>
    <property type="match status" value="1"/>
</dbReference>
<dbReference type="GO" id="GO:0052689">
    <property type="term" value="F:carboxylic ester hydrolase activity"/>
    <property type="evidence" value="ECO:0007669"/>
    <property type="project" value="UniProtKB-ARBA"/>
</dbReference>
<sequence length="155" mass="15783">MTKLVTDYISSCPDSKIVLMGYSQGAQVVADTLIGSSTSGFGGGFGGGYGGSSAASSGGLPAADRKNIIAAIQMGDPSHVPGLSTDKGTSTKNGVFPRSNSANYASDGFGSLIQSYCDTGDEYCDSGNSLQVHLSYVQTYGTDATNFVVSKYKAA</sequence>
<evidence type="ECO:0000256" key="1">
    <source>
        <dbReference type="ARBA" id="ARBA00022801"/>
    </source>
</evidence>
<accession>A0A8T9CIT8</accession>
<keyword evidence="2" id="KW-1015">Disulfide bond</keyword>
<comment type="caution">
    <text evidence="3">The sequence shown here is derived from an EMBL/GenBank/DDBJ whole genome shotgun (WGS) entry which is preliminary data.</text>
</comment>
<dbReference type="InterPro" id="IPR029058">
    <property type="entry name" value="AB_hydrolase_fold"/>
</dbReference>
<dbReference type="OrthoDB" id="2586582at2759"/>
<dbReference type="Proteomes" id="UP000469558">
    <property type="component" value="Unassembled WGS sequence"/>
</dbReference>
<reference evidence="3 4" key="1">
    <citation type="submission" date="2018-05" db="EMBL/GenBank/DDBJ databases">
        <title>Genome sequencing and assembly of the regulated plant pathogen Lachnellula willkommii and related sister species for the development of diagnostic species identification markers.</title>
        <authorList>
            <person name="Giroux E."/>
            <person name="Bilodeau G."/>
        </authorList>
    </citation>
    <scope>NUCLEOTIDE SEQUENCE [LARGE SCALE GENOMIC DNA]</scope>
    <source>
        <strain evidence="3 4">CBS 268.59</strain>
    </source>
</reference>
<proteinExistence type="predicted"/>
<protein>
    <submittedName>
        <fullName evidence="3">Acetylxylan esterase</fullName>
    </submittedName>
</protein>
<gene>
    <name evidence="3" type="primary">axe1_0</name>
    <name evidence="3" type="ORF">LSUE1_G000459</name>
</gene>
<dbReference type="SMART" id="SM01110">
    <property type="entry name" value="Cutinase"/>
    <property type="match status" value="1"/>
</dbReference>
<dbReference type="Gene3D" id="3.40.50.1820">
    <property type="entry name" value="alpha/beta hydrolase"/>
    <property type="match status" value="1"/>
</dbReference>
<dbReference type="PANTHER" id="PTHR33630:SF9">
    <property type="entry name" value="CUTINASE 4"/>
    <property type="match status" value="1"/>
</dbReference>